<sequence length="606" mass="63197">MAEHFLTKCQIDLSQCLETGGGLALESRGALYQALRERVSPEAAALFAEPLLSRGNETAPASVAWYTEYPGEGRPLSALDEADRSRVEAVLSERLRAIRAHLADPEDGPLIGAALHLANHPEGDIWVVDGQPVIVNWGMLPVGMSRDPETRAAHVAATLGRFLPLAAAPPLSATEAMARRADVPTDTPRDTDGSAPPAAGATVAPGPVPPEPAARSWPGAIAWVPLLALLLIAGGVLVWLLLPGTRIFPPRNPDPAIDRAAAAAAVAEINASLEDRLARLQAALDGAQCRPDGTLTMPDGRTIEGLLPPDPANPADAPGSRAAADPHPILPPDPARVQVPSDGASAMDLTSLLELIEARTVMVVRYLADADARPGEQVRAERGSGFFVGPDLVVTNNHVVAGAPDDRIFVINRSLGQQYPVTVIKTVGPFGSTGRDFALLRVQGVNAPYFTLLKPDHSLKLQSVIAAGYPDDLLGDWRGGTDPVPDLAVTDGTVNAEQVLAQGTPAIVHSAPISQGNSGGPLVDMCGRVVGVNTFVRQGALRNLNVALASGDLLEFLESAALTPATVTRPCQPQLLRPVAPPATAGTPAEAAAGVPDFNLRPSSDE</sequence>
<keyword evidence="1" id="KW-0175">Coiled coil</keyword>
<dbReference type="EMBL" id="AP014800">
    <property type="protein sequence ID" value="BAQ68916.1"/>
    <property type="molecule type" value="Genomic_DNA"/>
</dbReference>
<dbReference type="PRINTS" id="PR00834">
    <property type="entry name" value="PROTEASES2C"/>
</dbReference>
<feature type="compositionally biased region" description="Basic and acidic residues" evidence="2">
    <location>
        <begin position="177"/>
        <end position="192"/>
    </location>
</feature>
<organism evidence="4 5">
    <name type="scientific">Rhodovulum sulfidophilum</name>
    <name type="common">Rhodobacter sulfidophilus</name>
    <dbReference type="NCBI Taxonomy" id="35806"/>
    <lineage>
        <taxon>Bacteria</taxon>
        <taxon>Pseudomonadati</taxon>
        <taxon>Pseudomonadota</taxon>
        <taxon>Alphaproteobacteria</taxon>
        <taxon>Rhodobacterales</taxon>
        <taxon>Paracoccaceae</taxon>
        <taxon>Rhodovulum</taxon>
    </lineage>
</organism>
<dbReference type="PATRIC" id="fig|35806.4.peg.1817"/>
<feature type="transmembrane region" description="Helical" evidence="3">
    <location>
        <begin position="220"/>
        <end position="242"/>
    </location>
</feature>
<dbReference type="Pfam" id="PF13365">
    <property type="entry name" value="Trypsin_2"/>
    <property type="match status" value="1"/>
</dbReference>
<dbReference type="InterPro" id="IPR043504">
    <property type="entry name" value="Peptidase_S1_PA_chymotrypsin"/>
</dbReference>
<proteinExistence type="predicted"/>
<evidence type="ECO:0000256" key="3">
    <source>
        <dbReference type="SAM" id="Phobius"/>
    </source>
</evidence>
<dbReference type="eggNOG" id="COG0265">
    <property type="taxonomic scope" value="Bacteria"/>
</dbReference>
<dbReference type="GO" id="GO:0004252">
    <property type="term" value="F:serine-type endopeptidase activity"/>
    <property type="evidence" value="ECO:0007669"/>
    <property type="project" value="InterPro"/>
</dbReference>
<keyword evidence="3" id="KW-0472">Membrane</keyword>
<dbReference type="KEGG" id="rsu:NHU_01761"/>
<dbReference type="PANTHER" id="PTHR43019:SF23">
    <property type="entry name" value="PROTEASE DO-LIKE 5, CHLOROPLASTIC"/>
    <property type="match status" value="1"/>
</dbReference>
<dbReference type="InterPro" id="IPR009003">
    <property type="entry name" value="Peptidase_S1_PA"/>
</dbReference>
<evidence type="ECO:0008006" key="6">
    <source>
        <dbReference type="Google" id="ProtNLM"/>
    </source>
</evidence>
<dbReference type="GO" id="GO:0006508">
    <property type="term" value="P:proteolysis"/>
    <property type="evidence" value="ECO:0007669"/>
    <property type="project" value="InterPro"/>
</dbReference>
<name>A0A0D6B1N3_RHOSU</name>
<feature type="coiled-coil region" evidence="1">
    <location>
        <begin position="263"/>
        <end position="290"/>
    </location>
</feature>
<gene>
    <name evidence="4" type="ORF">NHU_01761</name>
</gene>
<keyword evidence="3" id="KW-0812">Transmembrane</keyword>
<dbReference type="Gene3D" id="2.40.10.10">
    <property type="entry name" value="Trypsin-like serine proteases"/>
    <property type="match status" value="2"/>
</dbReference>
<dbReference type="AlphaFoldDB" id="A0A0D6B1N3"/>
<dbReference type="InterPro" id="IPR001940">
    <property type="entry name" value="Peptidase_S1C"/>
</dbReference>
<protein>
    <recommendedName>
        <fullName evidence="6">Serine protease</fullName>
    </recommendedName>
</protein>
<dbReference type="Proteomes" id="UP000064912">
    <property type="component" value="Chromosome"/>
</dbReference>
<evidence type="ECO:0000256" key="1">
    <source>
        <dbReference type="SAM" id="Coils"/>
    </source>
</evidence>
<dbReference type="SUPFAM" id="SSF50494">
    <property type="entry name" value="Trypsin-like serine proteases"/>
    <property type="match status" value="1"/>
</dbReference>
<reference evidence="4 5" key="1">
    <citation type="submission" date="2015-02" db="EMBL/GenBank/DDBJ databases">
        <title>Genome sequene of Rhodovulum sulfidophilum DSM 2351.</title>
        <authorList>
            <person name="Nagao N."/>
        </authorList>
    </citation>
    <scope>NUCLEOTIDE SEQUENCE [LARGE SCALE GENOMIC DNA]</scope>
    <source>
        <strain evidence="4 5">DSM 2351</strain>
    </source>
</reference>
<feature type="region of interest" description="Disordered" evidence="2">
    <location>
        <begin position="305"/>
        <end position="327"/>
    </location>
</feature>
<dbReference type="PANTHER" id="PTHR43019">
    <property type="entry name" value="SERINE ENDOPROTEASE DEGS"/>
    <property type="match status" value="1"/>
</dbReference>
<feature type="region of interest" description="Disordered" evidence="2">
    <location>
        <begin position="174"/>
        <end position="212"/>
    </location>
</feature>
<feature type="compositionally biased region" description="Low complexity" evidence="2">
    <location>
        <begin position="195"/>
        <end position="205"/>
    </location>
</feature>
<accession>A0A0D6B1N3</accession>
<keyword evidence="3" id="KW-1133">Transmembrane helix</keyword>
<evidence type="ECO:0000256" key="2">
    <source>
        <dbReference type="SAM" id="MobiDB-lite"/>
    </source>
</evidence>
<feature type="region of interest" description="Disordered" evidence="2">
    <location>
        <begin position="578"/>
        <end position="606"/>
    </location>
</feature>
<evidence type="ECO:0000313" key="5">
    <source>
        <dbReference type="Proteomes" id="UP000064912"/>
    </source>
</evidence>
<feature type="compositionally biased region" description="Low complexity" evidence="2">
    <location>
        <begin position="582"/>
        <end position="596"/>
    </location>
</feature>
<evidence type="ECO:0000313" key="4">
    <source>
        <dbReference type="EMBL" id="BAQ68916.1"/>
    </source>
</evidence>